<feature type="transmembrane region" description="Helical" evidence="1">
    <location>
        <begin position="118"/>
        <end position="136"/>
    </location>
</feature>
<dbReference type="InterPro" id="IPR001927">
    <property type="entry name" value="Na/Gal_symport"/>
</dbReference>
<reference evidence="2 3" key="1">
    <citation type="submission" date="2024-05" db="EMBL/GenBank/DDBJ databases">
        <authorList>
            <person name="Venkateswaran K."/>
        </authorList>
    </citation>
    <scope>NUCLEOTIDE SEQUENCE [LARGE SCALE GENOMIC DNA]</scope>
    <source>
        <strain evidence="2 3">179-C4-2-HS</strain>
    </source>
</reference>
<name>A0ABV4YUN8_9BACI</name>
<dbReference type="PANTHER" id="PTHR11328:SF24">
    <property type="entry name" value="MAJOR FACILITATOR SUPERFAMILY (MFS) PROFILE DOMAIN-CONTAINING PROTEIN"/>
    <property type="match status" value="1"/>
</dbReference>
<dbReference type="PANTHER" id="PTHR11328">
    <property type="entry name" value="MAJOR FACILITATOR SUPERFAMILY DOMAIN-CONTAINING PROTEIN"/>
    <property type="match status" value="1"/>
</dbReference>
<dbReference type="Gene3D" id="1.20.1250.20">
    <property type="entry name" value="MFS general substrate transporter like domains"/>
    <property type="match status" value="2"/>
</dbReference>
<dbReference type="NCBIfam" id="TIGR00792">
    <property type="entry name" value="gph"/>
    <property type="match status" value="1"/>
</dbReference>
<feature type="transmembrane region" description="Helical" evidence="1">
    <location>
        <begin position="56"/>
        <end position="83"/>
    </location>
</feature>
<dbReference type="RefSeq" id="WP_306072881.1">
    <property type="nucleotide sequence ID" value="NZ_JAROBZ020000001.1"/>
</dbReference>
<evidence type="ECO:0000313" key="2">
    <source>
        <dbReference type="EMBL" id="MFB3168572.1"/>
    </source>
</evidence>
<dbReference type="CDD" id="cd17332">
    <property type="entry name" value="MFS_MelB_like"/>
    <property type="match status" value="1"/>
</dbReference>
<evidence type="ECO:0000256" key="1">
    <source>
        <dbReference type="SAM" id="Phobius"/>
    </source>
</evidence>
<dbReference type="InterPro" id="IPR039672">
    <property type="entry name" value="MFS_2"/>
</dbReference>
<dbReference type="InterPro" id="IPR036259">
    <property type="entry name" value="MFS_trans_sf"/>
</dbReference>
<dbReference type="Proteomes" id="UP001241748">
    <property type="component" value="Unassembled WGS sequence"/>
</dbReference>
<keyword evidence="1" id="KW-0812">Transmembrane</keyword>
<feature type="transmembrane region" description="Helical" evidence="1">
    <location>
        <begin position="164"/>
        <end position="181"/>
    </location>
</feature>
<feature type="transmembrane region" description="Helical" evidence="1">
    <location>
        <begin position="95"/>
        <end position="112"/>
    </location>
</feature>
<feature type="transmembrane region" description="Helical" evidence="1">
    <location>
        <begin position="379"/>
        <end position="412"/>
    </location>
</feature>
<feature type="transmembrane region" description="Helical" evidence="1">
    <location>
        <begin position="282"/>
        <end position="302"/>
    </location>
</feature>
<comment type="caution">
    <text evidence="2">The sequence shown here is derived from an EMBL/GenBank/DDBJ whole genome shotgun (WGS) entry which is preliminary data.</text>
</comment>
<feature type="transmembrane region" description="Helical" evidence="1">
    <location>
        <begin position="247"/>
        <end position="270"/>
    </location>
</feature>
<sequence length="467" mass="50816">MNSTEVIQSVNVVEPEEKKLKFGEKLAAVVNGTTGVFHSQVIQMFLLFYYTDIMKISAAYVAGLFLVARIVDAFLAPIFGIYIDKVNTRWGKYKPWYIWTGALIGVFGWLTFTDFHLGSTGNVIYATITYFIYSALKSMEQAPANALIPAITKSVNDRISINQIGYFFMMIAILLVQIGIQPLYNRVGGGDPALGFSIIMGVVAVIGILIAVFQQYSIKERYIAPALKDEDRPSIKEMMVALIKNKYALIVFIYVFGINLAGGIRSGLTIYYFKYFFQNEGLMVIAGMVGMLPTLIGVAFSSMVTKRIGVRKNLLIGIIIGAVTTAAIVLVPPTSAGVTMYLVLTVVGNLFMGLSTPAQGTMMPAAIDYSEWKTGKNMNAFMGSFLGFLQTFATAISGAIAAGSLSVIGYVAGAAEQSSSTLLGFKVLMSIIPAAVTLLQLAVLWFDLSESKQAEITKELAERRKKA</sequence>
<feature type="transmembrane region" description="Helical" evidence="1">
    <location>
        <begin position="193"/>
        <end position="213"/>
    </location>
</feature>
<keyword evidence="1" id="KW-1133">Transmembrane helix</keyword>
<protein>
    <submittedName>
        <fullName evidence="2">Glycoside-pentoside-hexuronide (GPH):cation symporter</fullName>
    </submittedName>
</protein>
<organism evidence="2 3">
    <name type="scientific">Neobacillus driksii</name>
    <dbReference type="NCBI Taxonomy" id="3035913"/>
    <lineage>
        <taxon>Bacteria</taxon>
        <taxon>Bacillati</taxon>
        <taxon>Bacillota</taxon>
        <taxon>Bacilli</taxon>
        <taxon>Bacillales</taxon>
        <taxon>Bacillaceae</taxon>
        <taxon>Neobacillus</taxon>
    </lineage>
</organism>
<keyword evidence="3" id="KW-1185">Reference proteome</keyword>
<gene>
    <name evidence="2" type="ORF">P5G62_015760</name>
</gene>
<dbReference type="Pfam" id="PF13347">
    <property type="entry name" value="MFS_2"/>
    <property type="match status" value="1"/>
</dbReference>
<dbReference type="SUPFAM" id="SSF103473">
    <property type="entry name" value="MFS general substrate transporter"/>
    <property type="match status" value="1"/>
</dbReference>
<feature type="transmembrane region" description="Helical" evidence="1">
    <location>
        <begin position="314"/>
        <end position="332"/>
    </location>
</feature>
<feature type="transmembrane region" description="Helical" evidence="1">
    <location>
        <begin position="424"/>
        <end position="446"/>
    </location>
</feature>
<dbReference type="EMBL" id="JAROBZ020000001">
    <property type="protein sequence ID" value="MFB3168572.1"/>
    <property type="molecule type" value="Genomic_DNA"/>
</dbReference>
<feature type="transmembrane region" description="Helical" evidence="1">
    <location>
        <begin position="26"/>
        <end position="50"/>
    </location>
</feature>
<feature type="transmembrane region" description="Helical" evidence="1">
    <location>
        <begin position="338"/>
        <end position="358"/>
    </location>
</feature>
<evidence type="ECO:0000313" key="3">
    <source>
        <dbReference type="Proteomes" id="UP001241748"/>
    </source>
</evidence>
<accession>A0ABV4YUN8</accession>
<proteinExistence type="predicted"/>
<keyword evidence="1" id="KW-0472">Membrane</keyword>